<dbReference type="InterPro" id="IPR014875">
    <property type="entry name" value="Mor_transcription_activator"/>
</dbReference>
<dbReference type="Pfam" id="PF08765">
    <property type="entry name" value="Mor"/>
    <property type="match status" value="1"/>
</dbReference>
<sequence>GTATREELRIRNSRIYSDYLAGENMDNLSAKYFLSLKSIQRIIGQEKKKNEKGLNR</sequence>
<dbReference type="HOGENOM" id="CLU_3000844_0_0_9"/>
<feature type="non-terminal residue" evidence="2">
    <location>
        <position position="1"/>
    </location>
</feature>
<proteinExistence type="predicted"/>
<evidence type="ECO:0000259" key="1">
    <source>
        <dbReference type="Pfam" id="PF08765"/>
    </source>
</evidence>
<dbReference type="SUPFAM" id="SSF46689">
    <property type="entry name" value="Homeodomain-like"/>
    <property type="match status" value="1"/>
</dbReference>
<feature type="domain" description="Mor transcription activator" evidence="1">
    <location>
        <begin position="7"/>
        <end position="50"/>
    </location>
</feature>
<dbReference type="InterPro" id="IPR009057">
    <property type="entry name" value="Homeodomain-like_sf"/>
</dbReference>
<reference evidence="2" key="2">
    <citation type="submission" date="2013-06" db="EMBL/GenBank/DDBJ databases">
        <title>Draft genome sequence of Clostridium hylemonae (DSM 15053).</title>
        <authorList>
            <person name="Sudarsanam P."/>
            <person name="Ley R."/>
            <person name="Guruge J."/>
            <person name="Turnbaugh P.J."/>
            <person name="Mahowald M."/>
            <person name="Liep D."/>
            <person name="Gordon J."/>
        </authorList>
    </citation>
    <scope>NUCLEOTIDE SEQUENCE</scope>
    <source>
        <strain evidence="2">DSM 15053</strain>
    </source>
</reference>
<evidence type="ECO:0000313" key="2">
    <source>
        <dbReference type="EMBL" id="EEG72006.1"/>
    </source>
</evidence>
<dbReference type="EMBL" id="ABYI02000167">
    <property type="protein sequence ID" value="EEG72006.1"/>
    <property type="molecule type" value="Genomic_DNA"/>
</dbReference>
<gene>
    <name evidence="2" type="ORF">CLOHYLEM_07930</name>
</gene>
<dbReference type="Proteomes" id="UP000004893">
    <property type="component" value="Unassembled WGS sequence"/>
</dbReference>
<protein>
    <recommendedName>
        <fullName evidence="1">Mor transcription activator domain-containing protein</fullName>
    </recommendedName>
</protein>
<dbReference type="AlphaFoldDB" id="C0C741"/>
<keyword evidence="3" id="KW-1185">Reference proteome</keyword>
<evidence type="ECO:0000313" key="3">
    <source>
        <dbReference type="Proteomes" id="UP000004893"/>
    </source>
</evidence>
<organism evidence="2 3">
    <name type="scientific">[Clostridium] hylemonae DSM 15053</name>
    <dbReference type="NCBI Taxonomy" id="553973"/>
    <lineage>
        <taxon>Bacteria</taxon>
        <taxon>Bacillati</taxon>
        <taxon>Bacillota</taxon>
        <taxon>Clostridia</taxon>
        <taxon>Lachnospirales</taxon>
        <taxon>Lachnospiraceae</taxon>
    </lineage>
</organism>
<comment type="caution">
    <text evidence="2">The sequence shown here is derived from an EMBL/GenBank/DDBJ whole genome shotgun (WGS) entry which is preliminary data.</text>
</comment>
<dbReference type="RefSeq" id="WP_006445295.1">
    <property type="nucleotide sequence ID" value="NZ_GG657881.1"/>
</dbReference>
<accession>C0C741</accession>
<reference evidence="2" key="1">
    <citation type="submission" date="2009-02" db="EMBL/GenBank/DDBJ databases">
        <authorList>
            <person name="Fulton L."/>
            <person name="Clifton S."/>
            <person name="Fulton B."/>
            <person name="Xu J."/>
            <person name="Minx P."/>
            <person name="Pepin K.H."/>
            <person name="Johnson M."/>
            <person name="Bhonagiri V."/>
            <person name="Nash W.E."/>
            <person name="Mardis E.R."/>
            <person name="Wilson R.K."/>
        </authorList>
    </citation>
    <scope>NUCLEOTIDE SEQUENCE [LARGE SCALE GENOMIC DNA]</scope>
    <source>
        <strain evidence="2">DSM 15053</strain>
    </source>
</reference>
<name>C0C741_9FIRM</name>
<dbReference type="Gene3D" id="1.10.10.60">
    <property type="entry name" value="Homeodomain-like"/>
    <property type="match status" value="1"/>
</dbReference>